<evidence type="ECO:0000313" key="1">
    <source>
        <dbReference type="EMBL" id="RNA45188.1"/>
    </source>
</evidence>
<organism evidence="1 2">
    <name type="scientific">Brachionus plicatilis</name>
    <name type="common">Marine rotifer</name>
    <name type="synonym">Brachionus muelleri</name>
    <dbReference type="NCBI Taxonomy" id="10195"/>
    <lineage>
        <taxon>Eukaryota</taxon>
        <taxon>Metazoa</taxon>
        <taxon>Spiralia</taxon>
        <taxon>Gnathifera</taxon>
        <taxon>Rotifera</taxon>
        <taxon>Eurotatoria</taxon>
        <taxon>Monogononta</taxon>
        <taxon>Pseudotrocha</taxon>
        <taxon>Ploima</taxon>
        <taxon>Brachionidae</taxon>
        <taxon>Brachionus</taxon>
    </lineage>
</organism>
<keyword evidence="2" id="KW-1185">Reference proteome</keyword>
<evidence type="ECO:0000313" key="2">
    <source>
        <dbReference type="Proteomes" id="UP000276133"/>
    </source>
</evidence>
<reference evidence="1 2" key="1">
    <citation type="journal article" date="2018" name="Sci. Rep.">
        <title>Genomic signatures of local adaptation to the degree of environmental predictability in rotifers.</title>
        <authorList>
            <person name="Franch-Gras L."/>
            <person name="Hahn C."/>
            <person name="Garcia-Roger E.M."/>
            <person name="Carmona M.J."/>
            <person name="Serra M."/>
            <person name="Gomez A."/>
        </authorList>
    </citation>
    <scope>NUCLEOTIDE SEQUENCE [LARGE SCALE GENOMIC DNA]</scope>
    <source>
        <strain evidence="1">HYR1</strain>
    </source>
</reference>
<name>A0A3M7TBT3_BRAPC</name>
<dbReference type="Proteomes" id="UP000276133">
    <property type="component" value="Unassembled WGS sequence"/>
</dbReference>
<gene>
    <name evidence="1" type="ORF">BpHYR1_003456</name>
</gene>
<proteinExistence type="predicted"/>
<accession>A0A3M7TBT3</accession>
<protein>
    <submittedName>
        <fullName evidence="1">Uncharacterized protein</fullName>
    </submittedName>
</protein>
<dbReference type="AlphaFoldDB" id="A0A3M7TBT3"/>
<dbReference type="EMBL" id="REGN01000010">
    <property type="protein sequence ID" value="RNA45188.1"/>
    <property type="molecule type" value="Genomic_DNA"/>
</dbReference>
<comment type="caution">
    <text evidence="1">The sequence shown here is derived from an EMBL/GenBank/DDBJ whole genome shotgun (WGS) entry which is preliminary data.</text>
</comment>
<sequence length="116" mass="14106">MFFIYVLNNIAINNIRYYKVVIVASEVDRDLIYYTFENPETCRNLIRIIEIIKIGEAFRILCQYCNKIQKFLHKQETPSSPTDQIKNFFKNVFNIRTYFVVNKFYEITLFYNNLNY</sequence>